<dbReference type="PANTHER" id="PTHR47784">
    <property type="entry name" value="STEROL UPTAKE CONTROL PROTEIN 2"/>
    <property type="match status" value="1"/>
</dbReference>
<dbReference type="OrthoDB" id="3546279at2759"/>
<feature type="region of interest" description="Disordered" evidence="1">
    <location>
        <begin position="1"/>
        <end position="70"/>
    </location>
</feature>
<evidence type="ECO:0000313" key="3">
    <source>
        <dbReference type="EMBL" id="RDW23535.1"/>
    </source>
</evidence>
<feature type="transmembrane region" description="Helical" evidence="2">
    <location>
        <begin position="376"/>
        <end position="398"/>
    </location>
</feature>
<dbReference type="EMBL" id="KZ859078">
    <property type="protein sequence ID" value="RDW23535.1"/>
    <property type="molecule type" value="Genomic_DNA"/>
</dbReference>
<dbReference type="InterPro" id="IPR053157">
    <property type="entry name" value="Sterol_Uptake_Regulator"/>
</dbReference>
<dbReference type="AlphaFoldDB" id="A0A371BZK3"/>
<evidence type="ECO:0000313" key="4">
    <source>
        <dbReference type="Proteomes" id="UP000256601"/>
    </source>
</evidence>
<proteinExistence type="predicted"/>
<dbReference type="VEuPathDB" id="FungiDB:YALI1_F24301g"/>
<organism evidence="3 4">
    <name type="scientific">Yarrowia lipolytica</name>
    <name type="common">Candida lipolytica</name>
    <dbReference type="NCBI Taxonomy" id="4952"/>
    <lineage>
        <taxon>Eukaryota</taxon>
        <taxon>Fungi</taxon>
        <taxon>Dikarya</taxon>
        <taxon>Ascomycota</taxon>
        <taxon>Saccharomycotina</taxon>
        <taxon>Dipodascomycetes</taxon>
        <taxon>Dipodascales</taxon>
        <taxon>Dipodascales incertae sedis</taxon>
        <taxon>Yarrowia</taxon>
    </lineage>
</organism>
<dbReference type="Proteomes" id="UP000256601">
    <property type="component" value="Unassembled WGS sequence"/>
</dbReference>
<dbReference type="GO" id="GO:0001228">
    <property type="term" value="F:DNA-binding transcription activator activity, RNA polymerase II-specific"/>
    <property type="evidence" value="ECO:0007669"/>
    <property type="project" value="TreeGrafter"/>
</dbReference>
<keyword evidence="2" id="KW-0812">Transmembrane</keyword>
<name>A0A371BZK3_YARLL</name>
<dbReference type="PANTHER" id="PTHR47784:SF5">
    <property type="entry name" value="STEROL UPTAKE CONTROL PROTEIN 2"/>
    <property type="match status" value="1"/>
</dbReference>
<feature type="compositionally biased region" description="Low complexity" evidence="1">
    <location>
        <begin position="28"/>
        <end position="45"/>
    </location>
</feature>
<accession>A0A371BZK3</accession>
<evidence type="ECO:0000256" key="2">
    <source>
        <dbReference type="SAM" id="Phobius"/>
    </source>
</evidence>
<keyword evidence="2" id="KW-1133">Transmembrane helix</keyword>
<protein>
    <submittedName>
        <fullName evidence="3">Uncharacterized protein</fullName>
    </submittedName>
</protein>
<keyword evidence="2" id="KW-0472">Membrane</keyword>
<reference evidence="3 4" key="1">
    <citation type="submission" date="2018-07" db="EMBL/GenBank/DDBJ databases">
        <title>Draft Genome Assemblies for Five Robust Yarrowia lipolytica Strains Exhibiting High Lipid Production and Pentose Sugar Utilization and Sugar Alcohol Secretion from Undetoxified Lignocellulosic Biomass Hydrolysates.</title>
        <authorList>
            <consortium name="DOE Joint Genome Institute"/>
            <person name="Walker C."/>
            <person name="Ryu S."/>
            <person name="Na H."/>
            <person name="Zane M."/>
            <person name="LaButti K."/>
            <person name="Lipzen A."/>
            <person name="Haridas S."/>
            <person name="Barry K."/>
            <person name="Grigoriev I.V."/>
            <person name="Quarterman J."/>
            <person name="Slininger P."/>
            <person name="Dien B."/>
            <person name="Trinh C.T."/>
        </authorList>
    </citation>
    <scope>NUCLEOTIDE SEQUENCE [LARGE SCALE GENOMIC DNA]</scope>
    <source>
        <strain evidence="3 4">YB392</strain>
    </source>
</reference>
<feature type="compositionally biased region" description="Basic and acidic residues" evidence="1">
    <location>
        <begin position="49"/>
        <end position="67"/>
    </location>
</feature>
<dbReference type="VEuPathDB" id="FungiDB:YALI0_F18326g"/>
<sequence length="448" mass="51085">MSDDQPLYEPPSPYEEGSGTETLTNGKSYPSDMPSSSSEQHPSAPNGSLDKDLFSEHSRQLEIDKESLSSQLPSYRRRKRLDIVSDEEKEDVGPPVHRHKLRPTSMAKVLGLNMTELELLRFYFHESSPILCAASGAKDSIWMGNVPALSNRSPALKRAAMTFATLHLGKNRQTATYLLNDGNEHPTSSGPPDMKQVIGYVPLQDRVTERLLIEFTETLRAHKKEIMETEAENCEALLVTSVVIYLVAMSLGPLIPLANFDGGSDLFSIVRNLRLITTTITGQEPVIHPPFEAPAEGSIRLPREEALWEIVELVELNMDYSPITKRRIKGILTKEINSLIQLLNMDILNHSVAHFSAWCTYWQPEFSDLKNNANPYALMIICYYAAYTHMWHILFWWADRSSEDVYYIMDHIPIEFHDYLQWPLEIVQTYEYNYEDMLSGKLREMTLA</sequence>
<evidence type="ECO:0000256" key="1">
    <source>
        <dbReference type="SAM" id="MobiDB-lite"/>
    </source>
</evidence>
<gene>
    <name evidence="3" type="ORF">B0I71DRAFT_135793</name>
</gene>